<dbReference type="AlphaFoldDB" id="A0A240E7H6"/>
<comment type="catalytic activity">
    <reaction evidence="10">
        <text>a tRNA with a 3' CCA end + 2 CTP + ATP = a tRNA with a 3' CCACCA end + 3 diphosphate</text>
        <dbReference type="Rhea" id="RHEA:76235"/>
        <dbReference type="Rhea" id="RHEA-COMP:10468"/>
        <dbReference type="Rhea" id="RHEA-COMP:18655"/>
        <dbReference type="ChEBI" id="CHEBI:30616"/>
        <dbReference type="ChEBI" id="CHEBI:33019"/>
        <dbReference type="ChEBI" id="CHEBI:37563"/>
        <dbReference type="ChEBI" id="CHEBI:83071"/>
        <dbReference type="ChEBI" id="CHEBI:195187"/>
    </reaction>
</comment>
<keyword evidence="6 10" id="KW-0692">RNA repair</keyword>
<comment type="catalytic activity">
    <reaction evidence="10">
        <text>a tRNA precursor + 2 CTP + ATP = a tRNA with a 3' CCA end + 3 diphosphate</text>
        <dbReference type="Rhea" id="RHEA:14433"/>
        <dbReference type="Rhea" id="RHEA-COMP:10465"/>
        <dbReference type="Rhea" id="RHEA-COMP:10468"/>
        <dbReference type="ChEBI" id="CHEBI:30616"/>
        <dbReference type="ChEBI" id="CHEBI:33019"/>
        <dbReference type="ChEBI" id="CHEBI:37563"/>
        <dbReference type="ChEBI" id="CHEBI:74896"/>
        <dbReference type="ChEBI" id="CHEBI:83071"/>
        <dbReference type="EC" id="2.7.7.72"/>
    </reaction>
</comment>
<dbReference type="InterPro" id="IPR043519">
    <property type="entry name" value="NT_sf"/>
</dbReference>
<dbReference type="PROSITE" id="PS51831">
    <property type="entry name" value="HD"/>
    <property type="match status" value="1"/>
</dbReference>
<dbReference type="OrthoDB" id="9805698at2"/>
<feature type="binding site" evidence="10">
    <location>
        <position position="140"/>
    </location>
    <ligand>
        <name>CTP</name>
        <dbReference type="ChEBI" id="CHEBI:37563"/>
    </ligand>
</feature>
<keyword evidence="2 10" id="KW-0819">tRNA processing</keyword>
<dbReference type="GO" id="GO:0160016">
    <property type="term" value="F:CCACCA tRNA nucleotidyltransferase activity"/>
    <property type="evidence" value="ECO:0007669"/>
    <property type="project" value="RHEA"/>
</dbReference>
<keyword evidence="4 10" id="KW-0479">Metal-binding</keyword>
<dbReference type="GO" id="GO:0004112">
    <property type="term" value="F:cyclic-nucleotide phosphodiesterase activity"/>
    <property type="evidence" value="ECO:0007669"/>
    <property type="project" value="UniProtKB-UniRule"/>
</dbReference>
<dbReference type="InterPro" id="IPR050124">
    <property type="entry name" value="tRNA_CCA-adding_enzyme"/>
</dbReference>
<evidence type="ECO:0000256" key="1">
    <source>
        <dbReference type="ARBA" id="ARBA00022679"/>
    </source>
</evidence>
<protein>
    <recommendedName>
        <fullName evidence="10">Multifunctional CCA protein</fullName>
    </recommendedName>
    <domain>
        <recommendedName>
            <fullName evidence="10">CCA-adding enzyme</fullName>
            <ecNumber evidence="10">2.7.7.72</ecNumber>
        </recommendedName>
        <alternativeName>
            <fullName evidence="10">CCA tRNA nucleotidyltransferase</fullName>
        </alternativeName>
        <alternativeName>
            <fullName evidence="10">tRNA CCA-pyrophosphorylase</fullName>
        </alternativeName>
        <alternativeName>
            <fullName evidence="10">tRNA adenylyl-/cytidylyl-transferase</fullName>
        </alternativeName>
        <alternativeName>
            <fullName evidence="10">tRNA nucleotidyltransferase</fullName>
        </alternativeName>
        <alternativeName>
            <fullName evidence="10">tRNA-NT</fullName>
        </alternativeName>
    </domain>
    <domain>
        <recommendedName>
            <fullName evidence="10">2'-nucleotidase</fullName>
            <ecNumber evidence="10">3.1.3.-</ecNumber>
        </recommendedName>
    </domain>
    <domain>
        <recommendedName>
            <fullName evidence="10">2',3'-cyclic phosphodiesterase</fullName>
            <ecNumber evidence="10">3.1.4.-</ecNumber>
        </recommendedName>
    </domain>
    <domain>
        <recommendedName>
            <fullName evidence="10">Phosphatase</fullName>
        </recommendedName>
    </domain>
</protein>
<evidence type="ECO:0000313" key="13">
    <source>
        <dbReference type="Proteomes" id="UP000219042"/>
    </source>
</evidence>
<comment type="cofactor">
    <cofactor evidence="10">
        <name>Mg(2+)</name>
        <dbReference type="ChEBI" id="CHEBI:18420"/>
    </cofactor>
    <text evidence="10">Magnesium is required for nucleotidyltransferase activity.</text>
</comment>
<dbReference type="PANTHER" id="PTHR47545">
    <property type="entry name" value="MULTIFUNCTIONAL CCA PROTEIN"/>
    <property type="match status" value="1"/>
</dbReference>
<reference evidence="13" key="1">
    <citation type="submission" date="2016-09" db="EMBL/GenBank/DDBJ databases">
        <authorList>
            <person name="Varghese N."/>
            <person name="Submissions S."/>
        </authorList>
    </citation>
    <scope>NUCLEOTIDE SEQUENCE [LARGE SCALE GENOMIC DNA]</scope>
    <source>
        <strain evidence="13">ANC 4466</strain>
    </source>
</reference>
<feature type="binding site" evidence="10">
    <location>
        <position position="23"/>
    </location>
    <ligand>
        <name>Mg(2+)</name>
        <dbReference type="ChEBI" id="CHEBI:18420"/>
    </ligand>
</feature>
<evidence type="ECO:0000313" key="12">
    <source>
        <dbReference type="EMBL" id="SNX43830.1"/>
    </source>
</evidence>
<evidence type="ECO:0000256" key="10">
    <source>
        <dbReference type="HAMAP-Rule" id="MF_01261"/>
    </source>
</evidence>
<feature type="binding site" evidence="10">
    <location>
        <position position="8"/>
    </location>
    <ligand>
        <name>ATP</name>
        <dbReference type="ChEBI" id="CHEBI:30616"/>
    </ligand>
</feature>
<sequence length="406" mass="46649">MQIYLVGGAVRDHLLQRPIIERDYVVVGATPQQLIQQGFQPVGKDFPVFLHPESKDEYALARTERKNGHGYGGFDFYTSPEITLEQDLYRRDLTINAMAMNEAGDIFDPYHGQQDLDQRILRHVSDAFIEDPLRVLRVARFTARYHTYGFKIADETLALMQHIAQSGELEHLTAERVWKETVRALAEEHADVYFQVLKDCGALKILFPEIDALFGVPQRPEYHPEIDCGIHTLMSLQQACQNQFSTIVCFAVLCHDLGKALTPADVLPRHIMHEKRGIEPVKALCQRLKVPTEYQQLALKVCEFHLLCHQLFTLKASTIWKLLKNLDVLRKPEFVVWFSQACLCDARGRLNFEDKAYPQADVLQELAKQIRELKIDIPADLKGADIGEHLTEQRMIFIRSFMENHS</sequence>
<dbReference type="GO" id="GO:0016791">
    <property type="term" value="F:phosphatase activity"/>
    <property type="evidence" value="ECO:0007669"/>
    <property type="project" value="UniProtKB-UniRule"/>
</dbReference>
<dbReference type="SUPFAM" id="SSF81891">
    <property type="entry name" value="Poly A polymerase C-terminal region-like"/>
    <property type="match status" value="1"/>
</dbReference>
<comment type="miscellaneous">
    <text evidence="10">A single active site specifically recognizes both ATP and CTP and is responsible for their addition.</text>
</comment>
<dbReference type="Proteomes" id="UP000219042">
    <property type="component" value="Unassembled WGS sequence"/>
</dbReference>
<dbReference type="GO" id="GO:0000287">
    <property type="term" value="F:magnesium ion binding"/>
    <property type="evidence" value="ECO:0007669"/>
    <property type="project" value="UniProtKB-UniRule"/>
</dbReference>
<evidence type="ECO:0000256" key="7">
    <source>
        <dbReference type="ARBA" id="ARBA00022840"/>
    </source>
</evidence>
<keyword evidence="1 10" id="KW-0808">Transferase</keyword>
<evidence type="ECO:0000256" key="9">
    <source>
        <dbReference type="ARBA" id="ARBA00022884"/>
    </source>
</evidence>
<dbReference type="GO" id="GO:0004810">
    <property type="term" value="F:CCA tRNA nucleotidyltransferase activity"/>
    <property type="evidence" value="ECO:0007669"/>
    <property type="project" value="UniProtKB-UniRule"/>
</dbReference>
<dbReference type="RefSeq" id="WP_097078070.1">
    <property type="nucleotide sequence ID" value="NZ_BAABHT010000020.1"/>
</dbReference>
<feature type="binding site" evidence="10">
    <location>
        <position position="91"/>
    </location>
    <ligand>
        <name>ATP</name>
        <dbReference type="ChEBI" id="CHEBI:30616"/>
    </ligand>
</feature>
<keyword evidence="10" id="KW-0533">Nickel</keyword>
<dbReference type="EMBL" id="OANT01000001">
    <property type="protein sequence ID" value="SNX43830.1"/>
    <property type="molecule type" value="Genomic_DNA"/>
</dbReference>
<feature type="binding site" evidence="10">
    <location>
        <position position="11"/>
    </location>
    <ligand>
        <name>CTP</name>
        <dbReference type="ChEBI" id="CHEBI:37563"/>
    </ligand>
</feature>
<dbReference type="PANTHER" id="PTHR47545:SF1">
    <property type="entry name" value="MULTIFUNCTIONAL CCA PROTEIN"/>
    <property type="match status" value="1"/>
</dbReference>
<dbReference type="EC" id="3.1.3.-" evidence="10"/>
<accession>A0A240E7H6</accession>
<keyword evidence="10" id="KW-0378">Hydrolase</keyword>
<feature type="binding site" evidence="10">
    <location>
        <position position="11"/>
    </location>
    <ligand>
        <name>ATP</name>
        <dbReference type="ChEBI" id="CHEBI:30616"/>
    </ligand>
</feature>
<evidence type="ECO:0000259" key="11">
    <source>
        <dbReference type="PROSITE" id="PS51831"/>
    </source>
</evidence>
<evidence type="ECO:0000256" key="5">
    <source>
        <dbReference type="ARBA" id="ARBA00022741"/>
    </source>
</evidence>
<proteinExistence type="inferred from homology"/>
<gene>
    <name evidence="10" type="primary">cca</name>
    <name evidence="12" type="ORF">SAMN05421731_101874</name>
</gene>
<feature type="binding site" evidence="10">
    <location>
        <position position="137"/>
    </location>
    <ligand>
        <name>CTP</name>
        <dbReference type="ChEBI" id="CHEBI:37563"/>
    </ligand>
</feature>
<dbReference type="CDD" id="cd05398">
    <property type="entry name" value="NT_ClassII-CCAase"/>
    <property type="match status" value="1"/>
</dbReference>
<dbReference type="GO" id="GO:0005524">
    <property type="term" value="F:ATP binding"/>
    <property type="evidence" value="ECO:0007669"/>
    <property type="project" value="UniProtKB-UniRule"/>
</dbReference>
<keyword evidence="13" id="KW-1185">Reference proteome</keyword>
<comment type="domain">
    <text evidence="10">Comprises two domains: an N-terminal domain containing the nucleotidyltransferase activity and a C-terminal HD domain associated with both phosphodiesterase and phosphatase activities.</text>
</comment>
<dbReference type="Gene3D" id="1.10.3090.10">
    <property type="entry name" value="cca-adding enzyme, domain 2"/>
    <property type="match status" value="1"/>
</dbReference>
<dbReference type="EC" id="3.1.4.-" evidence="10"/>
<dbReference type="SUPFAM" id="SSF81301">
    <property type="entry name" value="Nucleotidyltransferase"/>
    <property type="match status" value="1"/>
</dbReference>
<evidence type="ECO:0000256" key="6">
    <source>
        <dbReference type="ARBA" id="ARBA00022800"/>
    </source>
</evidence>
<dbReference type="GO" id="GO:0000049">
    <property type="term" value="F:tRNA binding"/>
    <property type="evidence" value="ECO:0007669"/>
    <property type="project" value="UniProtKB-UniRule"/>
</dbReference>
<dbReference type="GO" id="GO:0001680">
    <property type="term" value="P:tRNA 3'-terminal CCA addition"/>
    <property type="evidence" value="ECO:0007669"/>
    <property type="project" value="UniProtKB-UniRule"/>
</dbReference>
<dbReference type="EC" id="2.7.7.72" evidence="10"/>
<dbReference type="InterPro" id="IPR032828">
    <property type="entry name" value="PolyA_RNA-bd"/>
</dbReference>
<keyword evidence="5 10" id="KW-0547">Nucleotide-binding</keyword>
<feature type="binding site" evidence="10">
    <location>
        <position position="140"/>
    </location>
    <ligand>
        <name>ATP</name>
        <dbReference type="ChEBI" id="CHEBI:30616"/>
    </ligand>
</feature>
<dbReference type="InterPro" id="IPR002646">
    <property type="entry name" value="PolA_pol_head_dom"/>
</dbReference>
<keyword evidence="9 10" id="KW-0694">RNA-binding</keyword>
<feature type="binding site" evidence="10">
    <location>
        <position position="137"/>
    </location>
    <ligand>
        <name>ATP</name>
        <dbReference type="ChEBI" id="CHEBI:30616"/>
    </ligand>
</feature>
<feature type="binding site" evidence="10">
    <location>
        <position position="8"/>
    </location>
    <ligand>
        <name>CTP</name>
        <dbReference type="ChEBI" id="CHEBI:37563"/>
    </ligand>
</feature>
<feature type="binding site" evidence="10">
    <location>
        <position position="21"/>
    </location>
    <ligand>
        <name>Mg(2+)</name>
        <dbReference type="ChEBI" id="CHEBI:18420"/>
    </ligand>
</feature>
<organism evidence="12 13">
    <name type="scientific">Acinetobacter puyangensis</name>
    <dbReference type="NCBI Taxonomy" id="1096779"/>
    <lineage>
        <taxon>Bacteria</taxon>
        <taxon>Pseudomonadati</taxon>
        <taxon>Pseudomonadota</taxon>
        <taxon>Gammaproteobacteria</taxon>
        <taxon>Moraxellales</taxon>
        <taxon>Moraxellaceae</taxon>
        <taxon>Acinetobacter</taxon>
    </lineage>
</organism>
<keyword evidence="7 10" id="KW-0067">ATP-binding</keyword>
<dbReference type="InterPro" id="IPR012006">
    <property type="entry name" value="CCA_bact"/>
</dbReference>
<evidence type="ECO:0000256" key="8">
    <source>
        <dbReference type="ARBA" id="ARBA00022842"/>
    </source>
</evidence>
<dbReference type="GO" id="GO:0042245">
    <property type="term" value="P:RNA repair"/>
    <property type="evidence" value="ECO:0007669"/>
    <property type="project" value="UniProtKB-KW"/>
</dbReference>
<dbReference type="HAMAP" id="MF_01262">
    <property type="entry name" value="CCA_bact_type2"/>
    <property type="match status" value="1"/>
</dbReference>
<comment type="similarity">
    <text evidence="10">Belongs to the tRNA nucleotidyltransferase/poly(A) polymerase family. Bacterial CCA-adding enzyme type 1 subfamily.</text>
</comment>
<comment type="subunit">
    <text evidence="10">Monomer. Can also form homodimers and oligomers.</text>
</comment>
<dbReference type="Pfam" id="PF12627">
    <property type="entry name" value="PolyA_pol_RNAbd"/>
    <property type="match status" value="1"/>
</dbReference>
<evidence type="ECO:0000256" key="3">
    <source>
        <dbReference type="ARBA" id="ARBA00022695"/>
    </source>
</evidence>
<dbReference type="NCBIfam" id="NF008137">
    <property type="entry name" value="PRK10885.1"/>
    <property type="match status" value="1"/>
</dbReference>
<keyword evidence="8 10" id="KW-0460">Magnesium</keyword>
<dbReference type="InterPro" id="IPR006674">
    <property type="entry name" value="HD_domain"/>
</dbReference>
<feature type="domain" description="HD" evidence="11">
    <location>
        <begin position="228"/>
        <end position="329"/>
    </location>
</feature>
<evidence type="ECO:0000256" key="4">
    <source>
        <dbReference type="ARBA" id="ARBA00022723"/>
    </source>
</evidence>
<keyword evidence="10" id="KW-0511">Multifunctional enzyme</keyword>
<dbReference type="Gene3D" id="3.30.460.10">
    <property type="entry name" value="Beta Polymerase, domain 2"/>
    <property type="match status" value="1"/>
</dbReference>
<evidence type="ECO:0000256" key="2">
    <source>
        <dbReference type="ARBA" id="ARBA00022694"/>
    </source>
</evidence>
<comment type="cofactor">
    <cofactor evidence="10">
        <name>Ni(2+)</name>
        <dbReference type="ChEBI" id="CHEBI:49786"/>
    </cofactor>
    <text evidence="10">Nickel for phosphatase activity.</text>
</comment>
<dbReference type="HAMAP" id="MF_01261">
    <property type="entry name" value="CCA_bact_type1"/>
    <property type="match status" value="1"/>
</dbReference>
<dbReference type="Pfam" id="PF01743">
    <property type="entry name" value="PolyA_pol"/>
    <property type="match status" value="1"/>
</dbReference>
<feature type="binding site" evidence="10">
    <location>
        <position position="91"/>
    </location>
    <ligand>
        <name>CTP</name>
        <dbReference type="ChEBI" id="CHEBI:37563"/>
    </ligand>
</feature>
<comment type="function">
    <text evidence="10">Catalyzes the addition and repair of the essential 3'-terminal CCA sequence in tRNAs without using a nucleic acid template. Adds these three nucleotides in the order of C, C, and A to the tRNA nucleotide-73, using CTP and ATP as substrates and producing inorganic pyrophosphate. tRNA 3'-terminal CCA addition is required both for tRNA processing and repair. Also involved in tRNA surveillance by mediating tandem CCA addition to generate a CCACCA at the 3' terminus of unstable tRNAs. While stable tRNAs receive only 3'-terminal CCA, unstable tRNAs are marked with CCACCA and rapidly degraded.</text>
</comment>
<keyword evidence="3 10" id="KW-0548">Nucleotidyltransferase</keyword>
<dbReference type="PIRSF" id="PIRSF000813">
    <property type="entry name" value="CCA_bact"/>
    <property type="match status" value="1"/>
</dbReference>
<name>A0A240E7H6_9GAMM</name>